<gene>
    <name evidence="6" type="primary">flgA</name>
    <name evidence="6" type="ORF">EHV23_02685</name>
</gene>
<dbReference type="InterPro" id="IPR013974">
    <property type="entry name" value="SAF"/>
</dbReference>
<keyword evidence="6" id="KW-0282">Flagellum</keyword>
<feature type="domain" description="SAF" evidence="5">
    <location>
        <begin position="272"/>
        <end position="334"/>
    </location>
</feature>
<evidence type="ECO:0000256" key="2">
    <source>
        <dbReference type="ARBA" id="ARBA00022729"/>
    </source>
</evidence>
<evidence type="ECO:0000256" key="4">
    <source>
        <dbReference type="SAM" id="MobiDB-lite"/>
    </source>
</evidence>
<dbReference type="Gene3D" id="3.90.1210.10">
    <property type="entry name" value="Antifreeze-like/N-acetylneuraminic acid synthase C-terminal domain"/>
    <property type="match status" value="1"/>
</dbReference>
<evidence type="ECO:0000313" key="6">
    <source>
        <dbReference type="EMBL" id="RRN45169.1"/>
    </source>
</evidence>
<organism evidence="6 7">
    <name type="scientific">Lautropia dentalis</name>
    <dbReference type="NCBI Taxonomy" id="2490857"/>
    <lineage>
        <taxon>Bacteria</taxon>
        <taxon>Pseudomonadati</taxon>
        <taxon>Pseudomonadota</taxon>
        <taxon>Betaproteobacteria</taxon>
        <taxon>Burkholderiales</taxon>
        <taxon>Burkholderiaceae</taxon>
        <taxon>Lautropia</taxon>
    </lineage>
</organism>
<evidence type="ECO:0000259" key="5">
    <source>
        <dbReference type="SMART" id="SM00858"/>
    </source>
</evidence>
<dbReference type="SMART" id="SM00858">
    <property type="entry name" value="SAF"/>
    <property type="match status" value="1"/>
</dbReference>
<proteinExistence type="predicted"/>
<sequence>MTGPHPSPYMPSGSSRCRRTRKLLQGFLNRSVEGSCHGAWTTIGTPPAGTIMRFFRIPDSTSSTFMNQLPAQIIRLPLQLSASLMQLPARLSRSLDCLPEHTARLEHQVASGWHQIHTRLGHAGLDAPVDYLLHQRRAKLHRVAVLGLLLMATLGTDDVQAHSQPSSATKPRPAAAAIPVSTSVPPPSSPATTEQRLDRWLRQQPGYPRGKSVTTQLSVVRAPRTSHLPPCQQTEYFLAAGARLWGRINVGERCTAGAQWTAWHAVQLRVQGPALVARQQLAAGSMPQPGDFTIQQVDWTQYPSPPVATSTVLAGQELQRTLTAGQPLRAEHLRTAPRIRSGETVMAIAQGDGFRIATDAVALASAGEGQSIRVRTPAGKVLTGLVEGKNVIISR</sequence>
<keyword evidence="6" id="KW-0966">Cell projection</keyword>
<dbReference type="Pfam" id="PF13144">
    <property type="entry name" value="ChapFlgA"/>
    <property type="match status" value="1"/>
</dbReference>
<evidence type="ECO:0000256" key="3">
    <source>
        <dbReference type="ARBA" id="ARBA00022764"/>
    </source>
</evidence>
<reference evidence="6 7" key="1">
    <citation type="submission" date="2018-11" db="EMBL/GenBank/DDBJ databases">
        <title>Genome sequencing of Lautropia sp. KCOM 2505 (= ChDC F240).</title>
        <authorList>
            <person name="Kook J.-K."/>
            <person name="Park S.-N."/>
            <person name="Lim Y.K."/>
        </authorList>
    </citation>
    <scope>NUCLEOTIDE SEQUENCE [LARGE SCALE GENOMIC DNA]</scope>
    <source>
        <strain evidence="6 7">KCOM 2505</strain>
    </source>
</reference>
<dbReference type="EMBL" id="RRUE01000001">
    <property type="protein sequence ID" value="RRN45169.1"/>
    <property type="molecule type" value="Genomic_DNA"/>
</dbReference>
<keyword evidence="7" id="KW-1185">Reference proteome</keyword>
<dbReference type="GO" id="GO:0044780">
    <property type="term" value="P:bacterial-type flagellum assembly"/>
    <property type="evidence" value="ECO:0007669"/>
    <property type="project" value="InterPro"/>
</dbReference>
<dbReference type="InterPro" id="IPR039246">
    <property type="entry name" value="Flagellar_FlgA"/>
</dbReference>
<dbReference type="CDD" id="cd11614">
    <property type="entry name" value="SAF_CpaB_FlgA_like"/>
    <property type="match status" value="1"/>
</dbReference>
<keyword evidence="2" id="KW-0732">Signal</keyword>
<protein>
    <submittedName>
        <fullName evidence="6">Flagellar basal body P-ring formation protein FlgA</fullName>
    </submittedName>
</protein>
<feature type="compositionally biased region" description="Low complexity" evidence="4">
    <location>
        <begin position="173"/>
        <end position="183"/>
    </location>
</feature>
<dbReference type="PANTHER" id="PTHR36307:SF1">
    <property type="entry name" value="FLAGELLA BASAL BODY P-RING FORMATION PROTEIN FLGA"/>
    <property type="match status" value="1"/>
</dbReference>
<dbReference type="AlphaFoldDB" id="A0A3R8NC14"/>
<dbReference type="InterPro" id="IPR017585">
    <property type="entry name" value="SAF_FlgA"/>
</dbReference>
<dbReference type="Gene3D" id="2.30.30.760">
    <property type="match status" value="1"/>
</dbReference>
<dbReference type="Proteomes" id="UP000270261">
    <property type="component" value="Unassembled WGS sequence"/>
</dbReference>
<comment type="subcellular location">
    <subcellularLocation>
        <location evidence="1">Periplasm</location>
    </subcellularLocation>
</comment>
<dbReference type="NCBIfam" id="TIGR03170">
    <property type="entry name" value="flgA_cterm"/>
    <property type="match status" value="1"/>
</dbReference>
<keyword evidence="6" id="KW-0969">Cilium</keyword>
<dbReference type="PANTHER" id="PTHR36307">
    <property type="entry name" value="FLAGELLA BASAL BODY P-RING FORMATION PROTEIN FLGA"/>
    <property type="match status" value="1"/>
</dbReference>
<evidence type="ECO:0000256" key="1">
    <source>
        <dbReference type="ARBA" id="ARBA00004418"/>
    </source>
</evidence>
<name>A0A3R8NC14_9BURK</name>
<evidence type="ECO:0000313" key="7">
    <source>
        <dbReference type="Proteomes" id="UP000270261"/>
    </source>
</evidence>
<dbReference type="GO" id="GO:0042597">
    <property type="term" value="C:periplasmic space"/>
    <property type="evidence" value="ECO:0007669"/>
    <property type="project" value="UniProtKB-SubCell"/>
</dbReference>
<comment type="caution">
    <text evidence="6">The sequence shown here is derived from an EMBL/GenBank/DDBJ whole genome shotgun (WGS) entry which is preliminary data.</text>
</comment>
<keyword evidence="3" id="KW-0574">Periplasm</keyword>
<accession>A0A3R8NC14</accession>
<feature type="region of interest" description="Disordered" evidence="4">
    <location>
        <begin position="160"/>
        <end position="195"/>
    </location>
</feature>